<dbReference type="PANTHER" id="PTHR33639">
    <property type="entry name" value="THIOL-DISULFIDE OXIDOREDUCTASE DCC"/>
    <property type="match status" value="1"/>
</dbReference>
<dbReference type="InterPro" id="IPR007263">
    <property type="entry name" value="DCC1-like"/>
</dbReference>
<evidence type="ECO:0000313" key="1">
    <source>
        <dbReference type="EMBL" id="MBR7798329.1"/>
    </source>
</evidence>
<evidence type="ECO:0000313" key="2">
    <source>
        <dbReference type="Proteomes" id="UP000675284"/>
    </source>
</evidence>
<dbReference type="RefSeq" id="WP_026682884.1">
    <property type="nucleotide sequence ID" value="NZ_BAAACY010000060.1"/>
</dbReference>
<name>A0A941E0A1_9BACI</name>
<dbReference type="EMBL" id="JAGSOT010000118">
    <property type="protein sequence ID" value="MBR7798329.1"/>
    <property type="molecule type" value="Genomic_DNA"/>
</dbReference>
<keyword evidence="2" id="KW-1185">Reference proteome</keyword>
<dbReference type="InterPro" id="IPR052927">
    <property type="entry name" value="DCC_oxidoreductase"/>
</dbReference>
<reference evidence="1" key="1">
    <citation type="submission" date="2021-04" db="EMBL/GenBank/DDBJ databases">
        <title>Isolation and polyphasic classification of algal microorganism.</title>
        <authorList>
            <person name="Wang S."/>
        </authorList>
    </citation>
    <scope>NUCLEOTIDE SEQUENCE</scope>
    <source>
        <strain evidence="1">720a</strain>
    </source>
</reference>
<gene>
    <name evidence="1" type="ORF">KCX74_20250</name>
</gene>
<organism evidence="1 2">
    <name type="scientific">Virgibacillus salarius</name>
    <dbReference type="NCBI Taxonomy" id="447199"/>
    <lineage>
        <taxon>Bacteria</taxon>
        <taxon>Bacillati</taxon>
        <taxon>Bacillota</taxon>
        <taxon>Bacilli</taxon>
        <taxon>Bacillales</taxon>
        <taxon>Bacillaceae</taxon>
        <taxon>Virgibacillus</taxon>
    </lineage>
</organism>
<sequence>MVILVYDGECNFCSNFIKFLLKINKNKSLRITSFNSKWYNDFKMENQIRDNVDSIILINSNKMYIYSDAILHVIAQANKLFFPILILKIVPKPIRNFFYKLVAKYRKRISKQIKCTLPTQSERKYFL</sequence>
<dbReference type="Proteomes" id="UP000675284">
    <property type="component" value="Unassembled WGS sequence"/>
</dbReference>
<proteinExistence type="predicted"/>
<dbReference type="PANTHER" id="PTHR33639:SF2">
    <property type="entry name" value="DUF393 DOMAIN-CONTAINING PROTEIN"/>
    <property type="match status" value="1"/>
</dbReference>
<dbReference type="Pfam" id="PF04134">
    <property type="entry name" value="DCC1-like"/>
    <property type="match status" value="1"/>
</dbReference>
<protein>
    <submittedName>
        <fullName evidence="1">DUF393 domain-containing protein</fullName>
    </submittedName>
</protein>
<accession>A0A941E0A1</accession>
<comment type="caution">
    <text evidence="1">The sequence shown here is derived from an EMBL/GenBank/DDBJ whole genome shotgun (WGS) entry which is preliminary data.</text>
</comment>
<dbReference type="AlphaFoldDB" id="A0A941E0A1"/>
<dbReference type="GO" id="GO:0015035">
    <property type="term" value="F:protein-disulfide reductase activity"/>
    <property type="evidence" value="ECO:0007669"/>
    <property type="project" value="InterPro"/>
</dbReference>